<dbReference type="PANTHER" id="PTHR11926:SF1555">
    <property type="entry name" value="UDP-GLYCOSYLTRANSFERASE 83A1-LIKE"/>
    <property type="match status" value="1"/>
</dbReference>
<keyword evidence="2" id="KW-0808">Transferase</keyword>
<dbReference type="SUPFAM" id="SSF53756">
    <property type="entry name" value="UDP-Glycosyltransferase/glycogen phosphorylase"/>
    <property type="match status" value="1"/>
</dbReference>
<accession>A5AG85</accession>
<dbReference type="CAZy" id="GT1">
    <property type="family name" value="Glycosyltransferase Family 1"/>
</dbReference>
<name>A5AG85_VITVI</name>
<dbReference type="FunFam" id="3.40.50.2000:FF:000133">
    <property type="entry name" value="UDP-glycosyltransferase 83A1"/>
    <property type="match status" value="1"/>
</dbReference>
<protein>
    <recommendedName>
        <fullName evidence="4">UDP-glycosyltransferase 83A1</fullName>
    </recommendedName>
</protein>
<dbReference type="AlphaFoldDB" id="A5AG85"/>
<comment type="similarity">
    <text evidence="1">Belongs to the UDP-glycosyltransferase family.</text>
</comment>
<dbReference type="CDD" id="cd03784">
    <property type="entry name" value="GT1_Gtf-like"/>
    <property type="match status" value="1"/>
</dbReference>
<dbReference type="ExpressionAtlas" id="A5AG85">
    <property type="expression patterns" value="baseline and differential"/>
</dbReference>
<proteinExistence type="inferred from homology"/>
<reference evidence="3" key="1">
    <citation type="journal article" date="2007" name="PLoS ONE">
        <title>The first genome sequence of an elite grapevine cultivar (Pinot noir Vitis vinifera L.): coping with a highly heterozygous genome.</title>
        <authorList>
            <person name="Velasco R."/>
            <person name="Zharkikh A."/>
            <person name="Troggio M."/>
            <person name="Cartwright D.A."/>
            <person name="Cestaro A."/>
            <person name="Pruss D."/>
            <person name="Pindo M."/>
            <person name="FitzGerald L.M."/>
            <person name="Vezzulli S."/>
            <person name="Reid J."/>
            <person name="Malacarne G."/>
            <person name="Iliev D."/>
            <person name="Coppola G."/>
            <person name="Wardell B."/>
            <person name="Micheletti D."/>
            <person name="Macalma T."/>
            <person name="Facci M."/>
            <person name="Mitchell J.T."/>
            <person name="Perazzolli M."/>
            <person name="Eldredge G."/>
            <person name="Gatto P."/>
            <person name="Oyzerski R."/>
            <person name="Moretto M."/>
            <person name="Gutin N."/>
            <person name="Stefanini M."/>
            <person name="Chen Y."/>
            <person name="Segala C."/>
            <person name="Davenport C."/>
            <person name="Dematte L."/>
            <person name="Mraz A."/>
            <person name="Battilana J."/>
            <person name="Stormo K."/>
            <person name="Costa F."/>
            <person name="Tao Q."/>
            <person name="Si-Ammour A."/>
            <person name="Harkins T."/>
            <person name="Lackey A."/>
            <person name="Perbost C."/>
            <person name="Taillon B."/>
            <person name="Stella A."/>
            <person name="Solovyev V."/>
            <person name="Fawcett J.A."/>
            <person name="Sterck L."/>
            <person name="Vandepoele K."/>
            <person name="Grando S.M."/>
            <person name="Toppo S."/>
            <person name="Moser C."/>
            <person name="Lanchbury J."/>
            <person name="Bogden R."/>
            <person name="Skolnick M."/>
            <person name="Sgaramella V."/>
            <person name="Bhatnagar S.K."/>
            <person name="Fontana P."/>
            <person name="Gutin A."/>
            <person name="Van de Peer Y."/>
            <person name="Salamini F."/>
            <person name="Viola R."/>
        </authorList>
    </citation>
    <scope>NUCLEOTIDE SEQUENCE</scope>
</reference>
<dbReference type="Pfam" id="PF00201">
    <property type="entry name" value="UDPGT"/>
    <property type="match status" value="1"/>
</dbReference>
<sequence>MGSLHVLAIPYAAQGHVIPLMELSQNLVMHGFKVTFVNTDFSQERIVKSFAGKDDVRDQIRLVSIPDGLEAWEDRNDLGKACEGILRVMPKKLEELIQEINRTDDHEIACVIADGHMGWALEVAEKLGIKRAAFWPSAAAMMVLTFRMQNLIDDGIVDDDGTPVKSQKFHLSPNMPTINTANLPWTSIGDSTAQTLVFKYLLRNNKSITVADWLICNSTYDLEPDAFSLAQTLLPVGPLLASNRQANTAGHFWPEDSTCLEWLDQQPACSVIYVAFGSFTVFDKAQFRELALGLELCNRPFLWVVRPDISAGANDAYPEGFQERVSTRGLMVGWAPQQKVLSHPSVACFLSHCGWNSTMEGVSNGVPFLCWPYFGDQILNKGYICDVWRVGLGLDPDERGVILGEEIQNKVDQLLMDEKFKARAMELKEMTGHNVREGGKSHNNLKNFIEWINIFLVARSIKLNQSLQNHDLLSEEDDVVGGFLEQLVGLDVSIVDRNEAPECLQLVRNLRARISAIAKASRTPSYSATKARVWSSRPPPPHFGYRLAAHCNKVRLPKHTCDTSTTGE</sequence>
<evidence type="ECO:0000256" key="1">
    <source>
        <dbReference type="ARBA" id="ARBA00009995"/>
    </source>
</evidence>
<evidence type="ECO:0008006" key="4">
    <source>
        <dbReference type="Google" id="ProtNLM"/>
    </source>
</evidence>
<gene>
    <name evidence="3" type="ORF">VITISV_004920</name>
</gene>
<dbReference type="FunFam" id="3.40.50.2000:FF:000061">
    <property type="entry name" value="UDP-glycosyltransferase 83A1"/>
    <property type="match status" value="1"/>
</dbReference>
<dbReference type="PANTHER" id="PTHR11926">
    <property type="entry name" value="GLUCOSYL/GLUCURONOSYL TRANSFERASES"/>
    <property type="match status" value="1"/>
</dbReference>
<dbReference type="Gene3D" id="3.40.50.2000">
    <property type="entry name" value="Glycogen Phosphorylase B"/>
    <property type="match status" value="2"/>
</dbReference>
<evidence type="ECO:0000313" key="3">
    <source>
        <dbReference type="EMBL" id="CAN60198.1"/>
    </source>
</evidence>
<evidence type="ECO:0000256" key="2">
    <source>
        <dbReference type="ARBA" id="ARBA00022679"/>
    </source>
</evidence>
<dbReference type="GO" id="GO:0008194">
    <property type="term" value="F:UDP-glycosyltransferase activity"/>
    <property type="evidence" value="ECO:0007669"/>
    <property type="project" value="InterPro"/>
</dbReference>
<dbReference type="InterPro" id="IPR002213">
    <property type="entry name" value="UDP_glucos_trans"/>
</dbReference>
<dbReference type="EMBL" id="AM425972">
    <property type="protein sequence ID" value="CAN60198.1"/>
    <property type="molecule type" value="Genomic_DNA"/>
</dbReference>
<organism evidence="3">
    <name type="scientific">Vitis vinifera</name>
    <name type="common">Grape</name>
    <dbReference type="NCBI Taxonomy" id="29760"/>
    <lineage>
        <taxon>Eukaryota</taxon>
        <taxon>Viridiplantae</taxon>
        <taxon>Streptophyta</taxon>
        <taxon>Embryophyta</taxon>
        <taxon>Tracheophyta</taxon>
        <taxon>Spermatophyta</taxon>
        <taxon>Magnoliopsida</taxon>
        <taxon>eudicotyledons</taxon>
        <taxon>Gunneridae</taxon>
        <taxon>Pentapetalae</taxon>
        <taxon>rosids</taxon>
        <taxon>Vitales</taxon>
        <taxon>Vitaceae</taxon>
        <taxon>Viteae</taxon>
        <taxon>Vitis</taxon>
    </lineage>
</organism>
<dbReference type="OrthoDB" id="5835829at2759"/>